<feature type="compositionally biased region" description="Basic and acidic residues" evidence="1">
    <location>
        <begin position="206"/>
        <end position="215"/>
    </location>
</feature>
<accession>A0A5S5MBT7</accession>
<dbReference type="RefSeq" id="WP_139450951.1">
    <property type="nucleotide sequence ID" value="NZ_VDMB01000046.1"/>
</dbReference>
<feature type="region of interest" description="Disordered" evidence="1">
    <location>
        <begin position="182"/>
        <end position="222"/>
    </location>
</feature>
<feature type="region of interest" description="Disordered" evidence="1">
    <location>
        <begin position="402"/>
        <end position="429"/>
    </location>
</feature>
<evidence type="ECO:0000256" key="1">
    <source>
        <dbReference type="SAM" id="MobiDB-lite"/>
    </source>
</evidence>
<name>A0A5S5MBT7_9BACT</name>
<proteinExistence type="predicted"/>
<gene>
    <name evidence="2" type="ORF">FIM25_16480</name>
</gene>
<feature type="region of interest" description="Disordered" evidence="1">
    <location>
        <begin position="525"/>
        <end position="552"/>
    </location>
</feature>
<dbReference type="AlphaFoldDB" id="A0A5S5MBT7"/>
<reference evidence="2 3" key="1">
    <citation type="submission" date="2019-06" db="EMBL/GenBank/DDBJ databases">
        <title>Desulfobotulus mexicanus sp. nov., a novel sulfate-reducing bacterium isolated from the sediment of an alkaline crater lake in Mexico.</title>
        <authorList>
            <person name="Hirschler-Rea A."/>
        </authorList>
    </citation>
    <scope>NUCLEOTIDE SEQUENCE [LARGE SCALE GENOMIC DNA]</scope>
    <source>
        <strain evidence="2 3">PAR22N</strain>
    </source>
</reference>
<sequence length="552" mass="61439">MNEKKLYSFKEIGEELNLNYKKILNYRNQVCDFLPGWFDGKHFKCFHACIEILLLVDGLRGEGYTFQMIKDILLKKHTVKDDPLLSEWVDECLENYSHYWFKWPDSLGDREYVMASVCLRQDELEYAGMNQYKPGGAGMTQDMLVGAGMGQYKPGDTGMNQSKPECTGMDQEELVAAGMNQHEPEGTGMNQDMLGGAGVNQDEPEDASRNQDEPVHAGMNQDEPVGASISRLMPVDASMCQCVPVATSRCQCVPGDDFIHGLNLSYDMNFTLPDTPMSTVKVWDSQPVNSKVLVQEIKNELLKELIPMLESLLQKFATNLGGELSRALTHAFQKLATESNIGITAVCESIGELQHGIRNLDKRMTNLEKELGLPVEEPLQLYEIDASNLQVSLQTLTFDLTVPRIQPEQPEDPVSTAEEDSEEDADPHNLRPVIESIKNSKPDKAVLIEWILLMRSGTDPVPSYNTLAAILNKAKILTLSGKSRWTSSTVRNVVARLETEDGPEVYGEEEEDGLELVDEVDLSEEDDLPSVAGGAVPGTWLDIENGTDEEEP</sequence>
<dbReference type="OrthoDB" id="5419902at2"/>
<protein>
    <submittedName>
        <fullName evidence="2">Uncharacterized protein</fullName>
    </submittedName>
</protein>
<dbReference type="EMBL" id="VDMB01000046">
    <property type="protein sequence ID" value="TYT73183.1"/>
    <property type="molecule type" value="Genomic_DNA"/>
</dbReference>
<organism evidence="2 3">
    <name type="scientific">Desulfobotulus mexicanus</name>
    <dbReference type="NCBI Taxonomy" id="2586642"/>
    <lineage>
        <taxon>Bacteria</taxon>
        <taxon>Pseudomonadati</taxon>
        <taxon>Thermodesulfobacteriota</taxon>
        <taxon>Desulfobacteria</taxon>
        <taxon>Desulfobacterales</taxon>
        <taxon>Desulfobacteraceae</taxon>
        <taxon>Desulfobotulus</taxon>
    </lineage>
</organism>
<dbReference type="Proteomes" id="UP000321899">
    <property type="component" value="Unassembled WGS sequence"/>
</dbReference>
<keyword evidence="3" id="KW-1185">Reference proteome</keyword>
<evidence type="ECO:0000313" key="3">
    <source>
        <dbReference type="Proteomes" id="UP000321899"/>
    </source>
</evidence>
<evidence type="ECO:0000313" key="2">
    <source>
        <dbReference type="EMBL" id="TYT73183.1"/>
    </source>
</evidence>
<comment type="caution">
    <text evidence="2">The sequence shown here is derived from an EMBL/GenBank/DDBJ whole genome shotgun (WGS) entry which is preliminary data.</text>
</comment>